<protein>
    <submittedName>
        <fullName evidence="1">Uncharacterized protein</fullName>
    </submittedName>
</protein>
<evidence type="ECO:0000313" key="2">
    <source>
        <dbReference type="Proteomes" id="UP000001739"/>
    </source>
</evidence>
<sequence length="162" mass="18546">MLQDQPLRFRTTAWERARRTRSPSRPDFARYLRRIARPMQICYQQLMQAYNGEPVGVECRMLERDAWAFVVPEMSGSEPWRIQRFDLDGFVGHGAYGTLAEAVEGMLQEGYQITDPGALDRVAASIRWADGVRRAAIMQKHQEGLITYAQMIEEMTSASSTL</sequence>
<dbReference type="KEGG" id="bpy:Bphyt_7315"/>
<gene>
    <name evidence="1" type="ordered locus">Bphyt_7315</name>
</gene>
<geneLocation type="plasmid" evidence="1 2">
    <name>pBPHYT01</name>
</geneLocation>
<dbReference type="AlphaFoldDB" id="B2TH51"/>
<dbReference type="Proteomes" id="UP000001739">
    <property type="component" value="Plasmid pBPHYT01"/>
</dbReference>
<dbReference type="OrthoDB" id="6174143at2"/>
<organism evidence="1 2">
    <name type="scientific">Paraburkholderia phytofirmans (strain DSM 17436 / LMG 22146 / PsJN)</name>
    <name type="common">Burkholderia phytofirmans</name>
    <dbReference type="NCBI Taxonomy" id="398527"/>
    <lineage>
        <taxon>Bacteria</taxon>
        <taxon>Pseudomonadati</taxon>
        <taxon>Pseudomonadota</taxon>
        <taxon>Betaproteobacteria</taxon>
        <taxon>Burkholderiales</taxon>
        <taxon>Burkholderiaceae</taxon>
        <taxon>Paraburkholderia</taxon>
    </lineage>
</organism>
<evidence type="ECO:0000313" key="1">
    <source>
        <dbReference type="EMBL" id="ACD21600.1"/>
    </source>
</evidence>
<name>B2TH51_PARPJ</name>
<reference evidence="1 2" key="1">
    <citation type="journal article" date="2011" name="J. Bacteriol.">
        <title>Complete genome sequence of the plant growth-promoting endophyte Burkholderia phytofirmans strain PsJN.</title>
        <authorList>
            <person name="Weilharter A."/>
            <person name="Mitter B."/>
            <person name="Shin M.V."/>
            <person name="Chain P.S."/>
            <person name="Nowak J."/>
            <person name="Sessitsch A."/>
        </authorList>
    </citation>
    <scope>NUCLEOTIDE SEQUENCE [LARGE SCALE GENOMIC DNA]</scope>
    <source>
        <strain evidence="2">DSM 17436 / LMG 22146 / PsJN</strain>
        <plasmid evidence="1 2">pBPHYT01</plasmid>
    </source>
</reference>
<dbReference type="EMBL" id="CP001054">
    <property type="protein sequence ID" value="ACD21600.1"/>
    <property type="molecule type" value="Genomic_DNA"/>
</dbReference>
<dbReference type="HOGENOM" id="CLU_134231_0_0_4"/>
<dbReference type="RefSeq" id="WP_012430973.1">
    <property type="nucleotide sequence ID" value="NC_010679.1"/>
</dbReference>
<keyword evidence="1" id="KW-0614">Plasmid</keyword>
<proteinExistence type="predicted"/>
<accession>B2TH51</accession>
<dbReference type="eggNOG" id="ENOG502ZEER">
    <property type="taxonomic scope" value="Bacteria"/>
</dbReference>